<organism evidence="1 2">
    <name type="scientific">Parafilimonas terrae</name>
    <dbReference type="NCBI Taxonomy" id="1465490"/>
    <lineage>
        <taxon>Bacteria</taxon>
        <taxon>Pseudomonadati</taxon>
        <taxon>Bacteroidota</taxon>
        <taxon>Chitinophagia</taxon>
        <taxon>Chitinophagales</taxon>
        <taxon>Chitinophagaceae</taxon>
        <taxon>Parafilimonas</taxon>
    </lineage>
</organism>
<accession>A0A1I5UUT6</accession>
<evidence type="ECO:0008006" key="3">
    <source>
        <dbReference type="Google" id="ProtNLM"/>
    </source>
</evidence>
<dbReference type="Proteomes" id="UP000199031">
    <property type="component" value="Unassembled WGS sequence"/>
</dbReference>
<protein>
    <recommendedName>
        <fullName evidence="3">DUF5615 domain-containing protein</fullName>
    </recommendedName>
</protein>
<keyword evidence="2" id="KW-1185">Reference proteome</keyword>
<sequence length="124" mass="14551">MKVLLDEQLPLKLKYRFMPEIEISTVRDENWLGVKNGMLIQMALKHGFSVFITNDHNLLHFQQKLAVLNILFINLNLPSNRYEELLPVILILKEWLLKNKENISDLISTKNYLVYPNGFLSDQP</sequence>
<reference evidence="1 2" key="1">
    <citation type="submission" date="2016-10" db="EMBL/GenBank/DDBJ databases">
        <authorList>
            <person name="de Groot N.N."/>
        </authorList>
    </citation>
    <scope>NUCLEOTIDE SEQUENCE [LARGE SCALE GENOMIC DNA]</scope>
    <source>
        <strain evidence="1 2">DSM 28286</strain>
    </source>
</reference>
<proteinExistence type="predicted"/>
<evidence type="ECO:0000313" key="1">
    <source>
        <dbReference type="EMBL" id="SFP99031.1"/>
    </source>
</evidence>
<dbReference type="AlphaFoldDB" id="A0A1I5UUT6"/>
<dbReference type="EMBL" id="FOXQ01000004">
    <property type="protein sequence ID" value="SFP99031.1"/>
    <property type="molecule type" value="Genomic_DNA"/>
</dbReference>
<evidence type="ECO:0000313" key="2">
    <source>
        <dbReference type="Proteomes" id="UP000199031"/>
    </source>
</evidence>
<gene>
    <name evidence="1" type="ORF">SAMN05444277_10452</name>
</gene>
<name>A0A1I5UUT6_9BACT</name>